<feature type="transmembrane region" description="Helical" evidence="6">
    <location>
        <begin position="100"/>
        <end position="117"/>
    </location>
</feature>
<dbReference type="GO" id="GO:0007165">
    <property type="term" value="P:signal transduction"/>
    <property type="evidence" value="ECO:0007669"/>
    <property type="project" value="UniProtKB-KW"/>
</dbReference>
<evidence type="ECO:0000256" key="6">
    <source>
        <dbReference type="RuleBase" id="RU363108"/>
    </source>
</evidence>
<accession>A0A067R4D6</accession>
<proteinExistence type="inferred from homology"/>
<dbReference type="Pfam" id="PF08395">
    <property type="entry name" value="7tm_7"/>
    <property type="match status" value="1"/>
</dbReference>
<evidence type="ECO:0000313" key="7">
    <source>
        <dbReference type="EMBL" id="KDR17940.1"/>
    </source>
</evidence>
<evidence type="ECO:0000256" key="3">
    <source>
        <dbReference type="ARBA" id="ARBA00022692"/>
    </source>
</evidence>
<dbReference type="InterPro" id="IPR013604">
    <property type="entry name" value="7TM_chemorcpt"/>
</dbReference>
<keyword evidence="8" id="KW-1185">Reference proteome</keyword>
<evidence type="ECO:0000256" key="5">
    <source>
        <dbReference type="ARBA" id="ARBA00023136"/>
    </source>
</evidence>
<feature type="transmembrane region" description="Helical" evidence="6">
    <location>
        <begin position="327"/>
        <end position="350"/>
    </location>
</feature>
<dbReference type="AlphaFoldDB" id="A0A067R4D6"/>
<organism evidence="7 8">
    <name type="scientific">Zootermopsis nevadensis</name>
    <name type="common">Dampwood termite</name>
    <dbReference type="NCBI Taxonomy" id="136037"/>
    <lineage>
        <taxon>Eukaryota</taxon>
        <taxon>Metazoa</taxon>
        <taxon>Ecdysozoa</taxon>
        <taxon>Arthropoda</taxon>
        <taxon>Hexapoda</taxon>
        <taxon>Insecta</taxon>
        <taxon>Pterygota</taxon>
        <taxon>Neoptera</taxon>
        <taxon>Polyneoptera</taxon>
        <taxon>Dictyoptera</taxon>
        <taxon>Blattodea</taxon>
        <taxon>Blattoidea</taxon>
        <taxon>Termitoidae</taxon>
        <taxon>Termopsidae</taxon>
        <taxon>Zootermopsis</taxon>
    </lineage>
</organism>
<feature type="transmembrane region" description="Helical" evidence="6">
    <location>
        <begin position="219"/>
        <end position="240"/>
    </location>
</feature>
<keyword evidence="2 6" id="KW-1003">Cell membrane</keyword>
<dbReference type="Proteomes" id="UP000027135">
    <property type="component" value="Unassembled WGS sequence"/>
</dbReference>
<reference evidence="7 8" key="1">
    <citation type="journal article" date="2014" name="Nat. Commun.">
        <title>Molecular traces of alternative social organization in a termite genome.</title>
        <authorList>
            <person name="Terrapon N."/>
            <person name="Li C."/>
            <person name="Robertson H.M."/>
            <person name="Ji L."/>
            <person name="Meng X."/>
            <person name="Booth W."/>
            <person name="Chen Z."/>
            <person name="Childers C.P."/>
            <person name="Glastad K.M."/>
            <person name="Gokhale K."/>
            <person name="Gowin J."/>
            <person name="Gronenberg W."/>
            <person name="Hermansen R.A."/>
            <person name="Hu H."/>
            <person name="Hunt B.G."/>
            <person name="Huylmans A.K."/>
            <person name="Khalil S.M."/>
            <person name="Mitchell R.D."/>
            <person name="Munoz-Torres M.C."/>
            <person name="Mustard J.A."/>
            <person name="Pan H."/>
            <person name="Reese J.T."/>
            <person name="Scharf M.E."/>
            <person name="Sun F."/>
            <person name="Vogel H."/>
            <person name="Xiao J."/>
            <person name="Yang W."/>
            <person name="Yang Z."/>
            <person name="Yang Z."/>
            <person name="Zhou J."/>
            <person name="Zhu J."/>
            <person name="Brent C.S."/>
            <person name="Elsik C.G."/>
            <person name="Goodisman M.A."/>
            <person name="Liberles D.A."/>
            <person name="Roe R.M."/>
            <person name="Vargo E.L."/>
            <person name="Vilcinskas A."/>
            <person name="Wang J."/>
            <person name="Bornberg-Bauer E."/>
            <person name="Korb J."/>
            <person name="Zhang G."/>
            <person name="Liebig J."/>
        </authorList>
    </citation>
    <scope>NUCLEOTIDE SEQUENCE [LARGE SCALE GENOMIC DNA]</scope>
    <source>
        <tissue evidence="7">Whole organism</tissue>
    </source>
</reference>
<keyword evidence="6" id="KW-0675">Receptor</keyword>
<evidence type="ECO:0000256" key="2">
    <source>
        <dbReference type="ARBA" id="ARBA00022475"/>
    </source>
</evidence>
<evidence type="ECO:0000256" key="4">
    <source>
        <dbReference type="ARBA" id="ARBA00022989"/>
    </source>
</evidence>
<gene>
    <name evidence="7" type="ORF">L798_08154</name>
</gene>
<feature type="transmembrane region" description="Helical" evidence="6">
    <location>
        <begin position="296"/>
        <end position="315"/>
    </location>
</feature>
<dbReference type="GO" id="GO:0005886">
    <property type="term" value="C:plasma membrane"/>
    <property type="evidence" value="ECO:0007669"/>
    <property type="project" value="UniProtKB-SubCell"/>
</dbReference>
<dbReference type="EMBL" id="KK852711">
    <property type="protein sequence ID" value="KDR17940.1"/>
    <property type="molecule type" value="Genomic_DNA"/>
</dbReference>
<keyword evidence="4 6" id="KW-1133">Transmembrane helix</keyword>
<keyword evidence="5 6" id="KW-0472">Membrane</keyword>
<comment type="caution">
    <text evidence="6">Lacks conserved residue(s) required for the propagation of feature annotation.</text>
</comment>
<evidence type="ECO:0000313" key="8">
    <source>
        <dbReference type="Proteomes" id="UP000027135"/>
    </source>
</evidence>
<comment type="subcellular location">
    <subcellularLocation>
        <location evidence="1 6">Cell membrane</location>
        <topology evidence="1 6">Multi-pass membrane protein</topology>
    </subcellularLocation>
</comment>
<protein>
    <recommendedName>
        <fullName evidence="6">Gustatory receptor</fullName>
    </recommendedName>
</protein>
<comment type="function">
    <text evidence="6">Gustatory receptor which mediates acceptance or avoidance behavior, depending on its substrates.</text>
</comment>
<keyword evidence="6" id="KW-0807">Transducer</keyword>
<dbReference type="eggNOG" id="ENOG502SPS2">
    <property type="taxonomic scope" value="Eukaryota"/>
</dbReference>
<sequence length="444" mass="51112">MHSNMKQEKLFVRRNVIINNRTHKDIKLKQNINTISQMSDDSWQANVARIRIREEMWENYDEQACHKQFKPLLTSLRLLGCFPVDFPASGVPKYRPLSPAVVYSICLYIVVNTITFFCVKDRILLLFTDDDDISDSIYSSMFIVILVNCTCVPVLACIDTPKAVHYFKNWEKFQMMFVAGTEENLVLNIKRRLVYSIFITSVAVLSVLMLHDYPPYLQYWQLPCYAVCLLVMSLVISLFCNMFRCLIRAATILNKCFKRDIGQRTFSADLMRSYRILWLRWSQLVSHMGYMMGKVFCLYLVLLLLAITMSLYGFLSQMDEKQITFAHTGLGVFSLFCIAALYHFCNLAYYSSNIVGVEIRDELQLIAPSEVTKDVFHEVNMFLDTISMNPPVVSVAGFANVDRGLFRAYASTIVTFMIVLLQFDQSGHAAISCRGNETKVLNAW</sequence>
<dbReference type="InParanoid" id="A0A067R4D6"/>
<dbReference type="GO" id="GO:0050909">
    <property type="term" value="P:sensory perception of taste"/>
    <property type="evidence" value="ECO:0007669"/>
    <property type="project" value="InterPro"/>
</dbReference>
<comment type="similarity">
    <text evidence="6">Belongs to the insect chemoreceptor superfamily. Gustatory receptor (GR) family.</text>
</comment>
<feature type="transmembrane region" description="Helical" evidence="6">
    <location>
        <begin position="137"/>
        <end position="158"/>
    </location>
</feature>
<evidence type="ECO:0000256" key="1">
    <source>
        <dbReference type="ARBA" id="ARBA00004651"/>
    </source>
</evidence>
<keyword evidence="3 6" id="KW-0812">Transmembrane</keyword>
<name>A0A067R4D6_ZOONE</name>
<dbReference type="OMA" id="RIREEMW"/>
<feature type="transmembrane region" description="Helical" evidence="6">
    <location>
        <begin position="193"/>
        <end position="213"/>
    </location>
</feature>